<reference evidence="2" key="2">
    <citation type="submission" date="2021-09" db="EMBL/GenBank/DDBJ databases">
        <authorList>
            <person name="Jia N."/>
            <person name="Wang J."/>
            <person name="Shi W."/>
            <person name="Du L."/>
            <person name="Sun Y."/>
            <person name="Zhan W."/>
            <person name="Jiang J."/>
            <person name="Wang Q."/>
            <person name="Zhang B."/>
            <person name="Ji P."/>
            <person name="Sakyi L.B."/>
            <person name="Cui X."/>
            <person name="Yuan T."/>
            <person name="Jiang B."/>
            <person name="Yang W."/>
            <person name="Lam T.T.-Y."/>
            <person name="Chang Q."/>
            <person name="Ding S."/>
            <person name="Wang X."/>
            <person name="Zhu J."/>
            <person name="Ruan X."/>
            <person name="Zhao L."/>
            <person name="Wei J."/>
            <person name="Que T."/>
            <person name="Du C."/>
            <person name="Cheng J."/>
            <person name="Dai P."/>
            <person name="Han X."/>
            <person name="Huang E."/>
            <person name="Gao Y."/>
            <person name="Liu J."/>
            <person name="Shao H."/>
            <person name="Ye R."/>
            <person name="Li L."/>
            <person name="Wei W."/>
            <person name="Wang X."/>
            <person name="Wang C."/>
            <person name="Huo Q."/>
            <person name="Li W."/>
            <person name="Guo W."/>
            <person name="Chen H."/>
            <person name="Chen S."/>
            <person name="Zhou L."/>
            <person name="Zhou L."/>
            <person name="Ni X."/>
            <person name="Tian J."/>
            <person name="Zhou Y."/>
            <person name="Sheng Y."/>
            <person name="Liu T."/>
            <person name="Pan Y."/>
            <person name="Xia L."/>
            <person name="Li J."/>
            <person name="Zhao F."/>
            <person name="Cao W."/>
        </authorList>
    </citation>
    <scope>NUCLEOTIDE SEQUENCE</scope>
    <source>
        <strain evidence="2">Rmic-2018</strain>
        <tissue evidence="2">Larvae</tissue>
    </source>
</reference>
<dbReference type="EMBL" id="JABSTU010000005">
    <property type="protein sequence ID" value="KAH8030380.1"/>
    <property type="molecule type" value="Genomic_DNA"/>
</dbReference>
<dbReference type="PANTHER" id="PTHR23083">
    <property type="entry name" value="TETRATRICOPEPTIDE REPEAT PROTEIN, TPR"/>
    <property type="match status" value="1"/>
</dbReference>
<dbReference type="PANTHER" id="PTHR23083:SF464">
    <property type="entry name" value="TETRATRICOPEPTIDE REPEAT DOMAIN 7, ISOFORM A"/>
    <property type="match status" value="1"/>
</dbReference>
<dbReference type="InterPro" id="IPR045819">
    <property type="entry name" value="TTC7_N"/>
</dbReference>
<dbReference type="VEuPathDB" id="VectorBase:LOC119164129"/>
<sequence length="123" mass="13694">MAGKAAKGTNRLENDIFKCRDESNWKKIQELAEQLMQRGTGPQSEAMASFFIGESKLEQFLEEHPPTEANINKAKTGLTEAKRYLNNCFTEHGAKASPLFFPLLACAFNRTSRPARADALCVV</sequence>
<accession>A0A9J6E851</accession>
<reference evidence="2" key="1">
    <citation type="journal article" date="2020" name="Cell">
        <title>Large-Scale Comparative Analyses of Tick Genomes Elucidate Their Genetic Diversity and Vector Capacities.</title>
        <authorList>
            <consortium name="Tick Genome and Microbiome Consortium (TIGMIC)"/>
            <person name="Jia N."/>
            <person name="Wang J."/>
            <person name="Shi W."/>
            <person name="Du L."/>
            <person name="Sun Y."/>
            <person name="Zhan W."/>
            <person name="Jiang J.F."/>
            <person name="Wang Q."/>
            <person name="Zhang B."/>
            <person name="Ji P."/>
            <person name="Bell-Sakyi L."/>
            <person name="Cui X.M."/>
            <person name="Yuan T.T."/>
            <person name="Jiang B.G."/>
            <person name="Yang W.F."/>
            <person name="Lam T.T."/>
            <person name="Chang Q.C."/>
            <person name="Ding S.J."/>
            <person name="Wang X.J."/>
            <person name="Zhu J.G."/>
            <person name="Ruan X.D."/>
            <person name="Zhao L."/>
            <person name="Wei J.T."/>
            <person name="Ye R.Z."/>
            <person name="Que T.C."/>
            <person name="Du C.H."/>
            <person name="Zhou Y.H."/>
            <person name="Cheng J.X."/>
            <person name="Dai P.F."/>
            <person name="Guo W.B."/>
            <person name="Han X.H."/>
            <person name="Huang E.J."/>
            <person name="Li L.F."/>
            <person name="Wei W."/>
            <person name="Gao Y.C."/>
            <person name="Liu J.Z."/>
            <person name="Shao H.Z."/>
            <person name="Wang X."/>
            <person name="Wang C.C."/>
            <person name="Yang T.C."/>
            <person name="Huo Q.B."/>
            <person name="Li W."/>
            <person name="Chen H.Y."/>
            <person name="Chen S.E."/>
            <person name="Zhou L.G."/>
            <person name="Ni X.B."/>
            <person name="Tian J.H."/>
            <person name="Sheng Y."/>
            <person name="Liu T."/>
            <person name="Pan Y.S."/>
            <person name="Xia L.Y."/>
            <person name="Li J."/>
            <person name="Zhao F."/>
            <person name="Cao W.C."/>
        </authorList>
    </citation>
    <scope>NUCLEOTIDE SEQUENCE</scope>
    <source>
        <strain evidence="2">Rmic-2018</strain>
    </source>
</reference>
<dbReference type="InterPro" id="IPR051722">
    <property type="entry name" value="Endocytosis_PI4K-reg_protein"/>
</dbReference>
<dbReference type="GO" id="GO:0072659">
    <property type="term" value="P:protein localization to plasma membrane"/>
    <property type="evidence" value="ECO:0007669"/>
    <property type="project" value="TreeGrafter"/>
</dbReference>
<dbReference type="GO" id="GO:0046854">
    <property type="term" value="P:phosphatidylinositol phosphate biosynthetic process"/>
    <property type="evidence" value="ECO:0007669"/>
    <property type="project" value="TreeGrafter"/>
</dbReference>
<dbReference type="AlphaFoldDB" id="A0A9J6E851"/>
<feature type="domain" description="Tetratricopeptide repeat protein 7 N-terminal" evidence="1">
    <location>
        <begin position="1"/>
        <end position="96"/>
    </location>
</feature>
<protein>
    <recommendedName>
        <fullName evidence="1">Tetratricopeptide repeat protein 7 N-terminal domain-containing protein</fullName>
    </recommendedName>
</protein>
<proteinExistence type="predicted"/>
<name>A0A9J6E851_RHIMP</name>
<dbReference type="Proteomes" id="UP000821866">
    <property type="component" value="Chromosome 3"/>
</dbReference>
<evidence type="ECO:0000313" key="3">
    <source>
        <dbReference type="Proteomes" id="UP000821866"/>
    </source>
</evidence>
<dbReference type="Pfam" id="PF19440">
    <property type="entry name" value="TTC7_N"/>
    <property type="match status" value="1"/>
</dbReference>
<evidence type="ECO:0000259" key="1">
    <source>
        <dbReference type="Pfam" id="PF19440"/>
    </source>
</evidence>
<keyword evidence="3" id="KW-1185">Reference proteome</keyword>
<gene>
    <name evidence="2" type="ORF">HPB51_006812</name>
</gene>
<evidence type="ECO:0000313" key="2">
    <source>
        <dbReference type="EMBL" id="KAH8030380.1"/>
    </source>
</evidence>
<organism evidence="2 3">
    <name type="scientific">Rhipicephalus microplus</name>
    <name type="common">Cattle tick</name>
    <name type="synonym">Boophilus microplus</name>
    <dbReference type="NCBI Taxonomy" id="6941"/>
    <lineage>
        <taxon>Eukaryota</taxon>
        <taxon>Metazoa</taxon>
        <taxon>Ecdysozoa</taxon>
        <taxon>Arthropoda</taxon>
        <taxon>Chelicerata</taxon>
        <taxon>Arachnida</taxon>
        <taxon>Acari</taxon>
        <taxon>Parasitiformes</taxon>
        <taxon>Ixodida</taxon>
        <taxon>Ixodoidea</taxon>
        <taxon>Ixodidae</taxon>
        <taxon>Rhipicephalinae</taxon>
        <taxon>Rhipicephalus</taxon>
        <taxon>Boophilus</taxon>
    </lineage>
</organism>
<comment type="caution">
    <text evidence="2">The sequence shown here is derived from an EMBL/GenBank/DDBJ whole genome shotgun (WGS) entry which is preliminary data.</text>
</comment>
<dbReference type="GO" id="GO:0005886">
    <property type="term" value="C:plasma membrane"/>
    <property type="evidence" value="ECO:0007669"/>
    <property type="project" value="TreeGrafter"/>
</dbReference>